<organism evidence="4 5">
    <name type="scientific">Pocillopora meandrina</name>
    <dbReference type="NCBI Taxonomy" id="46732"/>
    <lineage>
        <taxon>Eukaryota</taxon>
        <taxon>Metazoa</taxon>
        <taxon>Cnidaria</taxon>
        <taxon>Anthozoa</taxon>
        <taxon>Hexacorallia</taxon>
        <taxon>Scleractinia</taxon>
        <taxon>Astrocoeniina</taxon>
        <taxon>Pocilloporidae</taxon>
        <taxon>Pocillopora</taxon>
    </lineage>
</organism>
<dbReference type="Proteomes" id="UP001159428">
    <property type="component" value="Unassembled WGS sequence"/>
</dbReference>
<name>A0AAU9VWG0_9CNID</name>
<dbReference type="InterPro" id="IPR001283">
    <property type="entry name" value="CRISP-related"/>
</dbReference>
<dbReference type="AlphaFoldDB" id="A0AAU9VWG0"/>
<evidence type="ECO:0000256" key="2">
    <source>
        <dbReference type="SAM" id="SignalP"/>
    </source>
</evidence>
<reference evidence="4 5" key="1">
    <citation type="submission" date="2022-05" db="EMBL/GenBank/DDBJ databases">
        <authorList>
            <consortium name="Genoscope - CEA"/>
            <person name="William W."/>
        </authorList>
    </citation>
    <scope>NUCLEOTIDE SEQUENCE [LARGE SCALE GENOMIC DNA]</scope>
</reference>
<sequence>MMCKDAHICVAVLFICLAPYRAIAASLSQASGTFKISDSSVQGKGTYYMSNSSAEIGLKLVIGMPLHTSKDKATAIITSLPSSKVSPSGLPVKSKAKRPGNFLTPKDNQFIDDMIAFHNELRSVHFSPPVQNNTNMSIAAKEWALKLAAEKDLRHASIEEGLGKGEGENLAMGCIEGEGDGITAREAIAKWYDEACCHNFSLPTFGGVSSHFAQLVWKATEEIGVGRAFGTKWGMNCSFIVVRYKPKSNNKVGAKENIEIGTFDPVAYNCSAVECKEDAQRQATPSQDNYQQDKNVPYRKENQNKPQRFSDFDKQSLHGLSKFEGNHGSHGYSTTPGYYPKNQENVDRGHGVNSQYLSTDPSRDRPRAFITRAHLSKDSLIKIL</sequence>
<evidence type="ECO:0000313" key="5">
    <source>
        <dbReference type="Proteomes" id="UP001159428"/>
    </source>
</evidence>
<gene>
    <name evidence="4" type="ORF">PMEA_00028855</name>
</gene>
<proteinExistence type="predicted"/>
<feature type="signal peptide" evidence="2">
    <location>
        <begin position="1"/>
        <end position="24"/>
    </location>
</feature>
<evidence type="ECO:0000259" key="3">
    <source>
        <dbReference type="SMART" id="SM00198"/>
    </source>
</evidence>
<dbReference type="InterPro" id="IPR035940">
    <property type="entry name" value="CAP_sf"/>
</dbReference>
<feature type="compositionally biased region" description="Polar residues" evidence="1">
    <location>
        <begin position="281"/>
        <end position="294"/>
    </location>
</feature>
<feature type="region of interest" description="Disordered" evidence="1">
    <location>
        <begin position="279"/>
        <end position="351"/>
    </location>
</feature>
<protein>
    <recommendedName>
        <fullName evidence="3">SCP domain-containing protein</fullName>
    </recommendedName>
</protein>
<feature type="chain" id="PRO_5043740074" description="SCP domain-containing protein" evidence="2">
    <location>
        <begin position="25"/>
        <end position="384"/>
    </location>
</feature>
<dbReference type="Pfam" id="PF00188">
    <property type="entry name" value="CAP"/>
    <property type="match status" value="1"/>
</dbReference>
<dbReference type="PANTHER" id="PTHR10334">
    <property type="entry name" value="CYSTEINE-RICH SECRETORY PROTEIN-RELATED"/>
    <property type="match status" value="1"/>
</dbReference>
<dbReference type="InterPro" id="IPR014044">
    <property type="entry name" value="CAP_dom"/>
</dbReference>
<evidence type="ECO:0000256" key="1">
    <source>
        <dbReference type="SAM" id="MobiDB-lite"/>
    </source>
</evidence>
<dbReference type="SMART" id="SM00198">
    <property type="entry name" value="SCP"/>
    <property type="match status" value="1"/>
</dbReference>
<dbReference type="Gene3D" id="3.40.33.10">
    <property type="entry name" value="CAP"/>
    <property type="match status" value="1"/>
</dbReference>
<dbReference type="EMBL" id="CALNXJ010000006">
    <property type="protein sequence ID" value="CAH3041063.1"/>
    <property type="molecule type" value="Genomic_DNA"/>
</dbReference>
<dbReference type="SUPFAM" id="SSF55797">
    <property type="entry name" value="PR-1-like"/>
    <property type="match status" value="1"/>
</dbReference>
<feature type="compositionally biased region" description="Basic and acidic residues" evidence="1">
    <location>
        <begin position="296"/>
        <end position="316"/>
    </location>
</feature>
<feature type="domain" description="SCP" evidence="3">
    <location>
        <begin position="109"/>
        <end position="252"/>
    </location>
</feature>
<evidence type="ECO:0000313" key="4">
    <source>
        <dbReference type="EMBL" id="CAH3041063.1"/>
    </source>
</evidence>
<comment type="caution">
    <text evidence="4">The sequence shown here is derived from an EMBL/GenBank/DDBJ whole genome shotgun (WGS) entry which is preliminary data.</text>
</comment>
<keyword evidence="2" id="KW-0732">Signal</keyword>
<keyword evidence="5" id="KW-1185">Reference proteome</keyword>
<dbReference type="CDD" id="cd05382">
    <property type="entry name" value="CAP_GAPR1-like"/>
    <property type="match status" value="1"/>
</dbReference>
<accession>A0AAU9VWG0</accession>
<dbReference type="InterPro" id="IPR034113">
    <property type="entry name" value="SCP_GAPR1-like"/>
</dbReference>